<feature type="chain" id="PRO_5021920013" evidence="1">
    <location>
        <begin position="21"/>
        <end position="86"/>
    </location>
</feature>
<proteinExistence type="predicted"/>
<dbReference type="InterPro" id="IPR008860">
    <property type="entry name" value="Taeniidae_ag"/>
</dbReference>
<dbReference type="AlphaFoldDB" id="A0A564Y7D0"/>
<evidence type="ECO:0000256" key="1">
    <source>
        <dbReference type="SAM" id="SignalP"/>
    </source>
</evidence>
<dbReference type="Pfam" id="PF05596">
    <property type="entry name" value="Taeniidae_ag"/>
    <property type="match status" value="1"/>
</dbReference>
<feature type="signal peptide" evidence="1">
    <location>
        <begin position="1"/>
        <end position="20"/>
    </location>
</feature>
<accession>A0A564Y7D0</accession>
<name>A0A564Y7D0_HYMDI</name>
<dbReference type="EMBL" id="CABIJS010000089">
    <property type="protein sequence ID" value="VUZ42434.1"/>
    <property type="molecule type" value="Genomic_DNA"/>
</dbReference>
<reference evidence="2 3" key="1">
    <citation type="submission" date="2019-07" db="EMBL/GenBank/DDBJ databases">
        <authorList>
            <person name="Jastrzebski P J."/>
            <person name="Paukszto L."/>
            <person name="Jastrzebski P J."/>
        </authorList>
    </citation>
    <scope>NUCLEOTIDE SEQUENCE [LARGE SCALE GENOMIC DNA]</scope>
    <source>
        <strain evidence="2 3">WMS-il1</strain>
    </source>
</reference>
<evidence type="ECO:0000313" key="3">
    <source>
        <dbReference type="Proteomes" id="UP000321570"/>
    </source>
</evidence>
<dbReference type="Proteomes" id="UP000321570">
    <property type="component" value="Unassembled WGS sequence"/>
</dbReference>
<protein>
    <submittedName>
        <fullName evidence="2">Uncharacterized protein</fullName>
    </submittedName>
</protein>
<sequence>MKASIFITLSLLALVAIAQAREEEYAPRKAVIKGIANIQHFFNTQPEGRMLKEIGFKIKELFTIIKMKAREGLRRYVKGLLKEQAE</sequence>
<keyword evidence="3" id="KW-1185">Reference proteome</keyword>
<gene>
    <name evidence="2" type="ORF">WMSIL1_LOCUS3254</name>
</gene>
<keyword evidence="1" id="KW-0732">Signal</keyword>
<organism evidence="2 3">
    <name type="scientific">Hymenolepis diminuta</name>
    <name type="common">Rat tapeworm</name>
    <dbReference type="NCBI Taxonomy" id="6216"/>
    <lineage>
        <taxon>Eukaryota</taxon>
        <taxon>Metazoa</taxon>
        <taxon>Spiralia</taxon>
        <taxon>Lophotrochozoa</taxon>
        <taxon>Platyhelminthes</taxon>
        <taxon>Cestoda</taxon>
        <taxon>Eucestoda</taxon>
        <taxon>Cyclophyllidea</taxon>
        <taxon>Hymenolepididae</taxon>
        <taxon>Hymenolepis</taxon>
    </lineage>
</organism>
<evidence type="ECO:0000313" key="2">
    <source>
        <dbReference type="EMBL" id="VUZ42434.1"/>
    </source>
</evidence>